<dbReference type="Proteomes" id="UP000056732">
    <property type="component" value="Unassembled WGS sequence"/>
</dbReference>
<protein>
    <submittedName>
        <fullName evidence="1">Uncharacterized protein</fullName>
    </submittedName>
</protein>
<reference evidence="1 2" key="1">
    <citation type="submission" date="2015-11" db="EMBL/GenBank/DDBJ databases">
        <title>Expanding the genomic diversity of Burkholderia species for the development of highly accurate diagnostics.</title>
        <authorList>
            <person name="Sahl J."/>
            <person name="Keim P."/>
            <person name="Wagner D."/>
        </authorList>
    </citation>
    <scope>NUCLEOTIDE SEQUENCE [LARGE SCALE GENOMIC DNA]</scope>
    <source>
        <strain evidence="1 2">MSMB1137WGS</strain>
    </source>
</reference>
<gene>
    <name evidence="1" type="ORF">WK53_32220</name>
</gene>
<organism evidence="1 2">
    <name type="scientific">Burkholderia ubonensis</name>
    <dbReference type="NCBI Taxonomy" id="101571"/>
    <lineage>
        <taxon>Bacteria</taxon>
        <taxon>Pseudomonadati</taxon>
        <taxon>Pseudomonadota</taxon>
        <taxon>Betaproteobacteria</taxon>
        <taxon>Burkholderiales</taxon>
        <taxon>Burkholderiaceae</taxon>
        <taxon>Burkholderia</taxon>
        <taxon>Burkholderia cepacia complex</taxon>
    </lineage>
</organism>
<name>A0AAW3NCE9_9BURK</name>
<accession>A0AAW3NCE9</accession>
<dbReference type="AlphaFoldDB" id="A0AAW3NCE9"/>
<comment type="caution">
    <text evidence="1">The sequence shown here is derived from an EMBL/GenBank/DDBJ whole genome shotgun (WGS) entry which is preliminary data.</text>
</comment>
<dbReference type="EMBL" id="LPDO01000055">
    <property type="protein sequence ID" value="KVT56173.1"/>
    <property type="molecule type" value="Genomic_DNA"/>
</dbReference>
<sequence>MTVKTRITRPRVVAICIGCGCDDFHACWDDANESPCFWERVDCGAGLGVCSACPECLSAWDAGDRTVRVPVDDRAAGEGPRDA</sequence>
<evidence type="ECO:0000313" key="2">
    <source>
        <dbReference type="Proteomes" id="UP000056732"/>
    </source>
</evidence>
<proteinExistence type="predicted"/>
<evidence type="ECO:0000313" key="1">
    <source>
        <dbReference type="EMBL" id="KVT56173.1"/>
    </source>
</evidence>
<dbReference type="RefSeq" id="WP_059927956.1">
    <property type="nucleotide sequence ID" value="NZ_LPDO01000055.1"/>
</dbReference>